<dbReference type="InterPro" id="IPR016186">
    <property type="entry name" value="C-type_lectin-like/link_sf"/>
</dbReference>
<keyword evidence="4" id="KW-1185">Reference proteome</keyword>
<comment type="caution">
    <text evidence="3">The sequence shown here is derived from an EMBL/GenBank/DDBJ whole genome shotgun (WGS) entry which is preliminary data.</text>
</comment>
<gene>
    <name evidence="3" type="ORF">ACEWY4_005576</name>
</gene>
<dbReference type="EMBL" id="JBHFQA010000005">
    <property type="protein sequence ID" value="KAL2099096.1"/>
    <property type="molecule type" value="Genomic_DNA"/>
</dbReference>
<evidence type="ECO:0000313" key="3">
    <source>
        <dbReference type="EMBL" id="KAL2099096.1"/>
    </source>
</evidence>
<feature type="signal peptide" evidence="1">
    <location>
        <begin position="1"/>
        <end position="17"/>
    </location>
</feature>
<dbReference type="Proteomes" id="UP001591681">
    <property type="component" value="Unassembled WGS sequence"/>
</dbReference>
<dbReference type="InterPro" id="IPR016187">
    <property type="entry name" value="CTDL_fold"/>
</dbReference>
<dbReference type="AlphaFoldDB" id="A0ABD1KJC5"/>
<organism evidence="3 4">
    <name type="scientific">Coilia grayii</name>
    <name type="common">Gray's grenadier anchovy</name>
    <dbReference type="NCBI Taxonomy" id="363190"/>
    <lineage>
        <taxon>Eukaryota</taxon>
        <taxon>Metazoa</taxon>
        <taxon>Chordata</taxon>
        <taxon>Craniata</taxon>
        <taxon>Vertebrata</taxon>
        <taxon>Euteleostomi</taxon>
        <taxon>Actinopterygii</taxon>
        <taxon>Neopterygii</taxon>
        <taxon>Teleostei</taxon>
        <taxon>Clupei</taxon>
        <taxon>Clupeiformes</taxon>
        <taxon>Clupeoidei</taxon>
        <taxon>Engraulidae</taxon>
        <taxon>Coilinae</taxon>
        <taxon>Coilia</taxon>
    </lineage>
</organism>
<sequence length="152" mass="17502">MLFKLMLVMTFGCSVLSFQGCPTQGYREWVIVGSHCAKHFHEEHNFGEAERICQGQHENGHLISVHDGKANDDLRVLTGNWYKRTWIGGQKMPYANSWMWTDGSKWNYQNWVPGEPDGIGDCVQINYHTPGKFDDVQCWSKRGFVCAFPIEK</sequence>
<feature type="chain" id="PRO_5044805079" description="C-type lectin domain-containing protein" evidence="1">
    <location>
        <begin position="18"/>
        <end position="152"/>
    </location>
</feature>
<feature type="domain" description="C-type lectin" evidence="2">
    <location>
        <begin position="32"/>
        <end position="147"/>
    </location>
</feature>
<proteinExistence type="predicted"/>
<evidence type="ECO:0000256" key="1">
    <source>
        <dbReference type="SAM" id="SignalP"/>
    </source>
</evidence>
<dbReference type="InterPro" id="IPR001304">
    <property type="entry name" value="C-type_lectin-like"/>
</dbReference>
<accession>A0ABD1KJC5</accession>
<dbReference type="SUPFAM" id="SSF56436">
    <property type="entry name" value="C-type lectin-like"/>
    <property type="match status" value="1"/>
</dbReference>
<protein>
    <recommendedName>
        <fullName evidence="2">C-type lectin domain-containing protein</fullName>
    </recommendedName>
</protein>
<dbReference type="InterPro" id="IPR050111">
    <property type="entry name" value="C-type_lectin/snaclec_domain"/>
</dbReference>
<dbReference type="SMART" id="SM00034">
    <property type="entry name" value="CLECT"/>
    <property type="match status" value="1"/>
</dbReference>
<keyword evidence="1" id="KW-0732">Signal</keyword>
<dbReference type="PROSITE" id="PS51257">
    <property type="entry name" value="PROKAR_LIPOPROTEIN"/>
    <property type="match status" value="1"/>
</dbReference>
<dbReference type="PANTHER" id="PTHR22803">
    <property type="entry name" value="MANNOSE, PHOSPHOLIPASE, LECTIN RECEPTOR RELATED"/>
    <property type="match status" value="1"/>
</dbReference>
<evidence type="ECO:0000259" key="2">
    <source>
        <dbReference type="PROSITE" id="PS50041"/>
    </source>
</evidence>
<evidence type="ECO:0000313" key="4">
    <source>
        <dbReference type="Proteomes" id="UP001591681"/>
    </source>
</evidence>
<reference evidence="3 4" key="1">
    <citation type="submission" date="2024-09" db="EMBL/GenBank/DDBJ databases">
        <title>A chromosome-level genome assembly of Gray's grenadier anchovy, Coilia grayii.</title>
        <authorList>
            <person name="Fu Z."/>
        </authorList>
    </citation>
    <scope>NUCLEOTIDE SEQUENCE [LARGE SCALE GENOMIC DNA]</scope>
    <source>
        <strain evidence="3">G4</strain>
        <tissue evidence="3">Muscle</tissue>
    </source>
</reference>
<name>A0ABD1KJC5_9TELE</name>
<dbReference type="PROSITE" id="PS50041">
    <property type="entry name" value="C_TYPE_LECTIN_2"/>
    <property type="match status" value="1"/>
</dbReference>
<dbReference type="CDD" id="cd00037">
    <property type="entry name" value="CLECT"/>
    <property type="match status" value="1"/>
</dbReference>
<dbReference type="Gene3D" id="3.10.100.10">
    <property type="entry name" value="Mannose-Binding Protein A, subunit A"/>
    <property type="match status" value="1"/>
</dbReference>
<dbReference type="Pfam" id="PF00059">
    <property type="entry name" value="Lectin_C"/>
    <property type="match status" value="1"/>
</dbReference>